<proteinExistence type="inferred from homology"/>
<dbReference type="InterPro" id="IPR036291">
    <property type="entry name" value="NAD(P)-bd_dom_sf"/>
</dbReference>
<dbReference type="GO" id="GO:0016404">
    <property type="term" value="F:15-hydroxyprostaglandin dehydrogenase (NAD+) activity"/>
    <property type="evidence" value="ECO:0007669"/>
    <property type="project" value="UniProtKB-EC"/>
</dbReference>
<comment type="caution">
    <text evidence="23">The sequence shown here is derived from an EMBL/GenBank/DDBJ whole genome shotgun (WGS) entry which is preliminary data.</text>
</comment>
<comment type="catalytic activity">
    <reaction evidence="11">
        <text>14-hydroxy-(4Z,7Z,10Z,12E,16Z,19Z)-docosahexaenoate + NAD(+) = 14-oxo-(4Z,7Z,10Z,12E,16Z,19Z)-docosahexaenoate + NADH + H(+)</text>
        <dbReference type="Rhea" id="RHEA:48952"/>
        <dbReference type="ChEBI" id="CHEBI:15378"/>
        <dbReference type="ChEBI" id="CHEBI:57540"/>
        <dbReference type="ChEBI" id="CHEBI:57945"/>
        <dbReference type="ChEBI" id="CHEBI:90866"/>
        <dbReference type="ChEBI" id="CHEBI:90867"/>
    </reaction>
    <physiologicalReaction direction="left-to-right" evidence="11">
        <dbReference type="Rhea" id="RHEA:48953"/>
    </physiologicalReaction>
</comment>
<comment type="function">
    <text evidence="8">Catalyzes the NAD-dependent dehydrogenation (oxidation) of a broad array of hydroxylated polyunsaturated fatty acids (mainly eicosanoids and docosanoids, including prostaglandins, lipoxins and resolvins), yielding their corresponding keto (oxo) metabolites. Decreases the levels of the pro-proliferative prostaglandins such as prostaglandin E2 (whose activity is increased in cancer because of an increase in the expression of cyclooxygenase 2) and generates oxo-fatty acid products that can profoundly influence cell function by abrogating pro-inflammatory cytokine expression. Converts resolvins E1, D1 and D2 to their oxo products, which represents a mode of resolvin inactivation. Resolvin E1 plays important roles during the resolution phase of acute inflammation, while resolvins D1 and D2 have a unique role in obesity-induced adipose inflammation.</text>
</comment>
<evidence type="ECO:0000256" key="7">
    <source>
        <dbReference type="ARBA" id="ARBA00042026"/>
    </source>
</evidence>
<evidence type="ECO:0000256" key="9">
    <source>
        <dbReference type="ARBA" id="ARBA00047325"/>
    </source>
</evidence>
<dbReference type="GO" id="GO:0047034">
    <property type="term" value="F:15-hydroxyicosatetraenoate dehydrogenase activity"/>
    <property type="evidence" value="ECO:0007669"/>
    <property type="project" value="UniProtKB-EC"/>
</dbReference>
<comment type="catalytic activity">
    <reaction evidence="21">
        <text>resolvin E1 + NAD(+) = 18-oxo-resolvin E1 + NADH + H(+)</text>
        <dbReference type="Rhea" id="RHEA:49244"/>
        <dbReference type="ChEBI" id="CHEBI:15378"/>
        <dbReference type="ChEBI" id="CHEBI:57540"/>
        <dbReference type="ChEBI" id="CHEBI:57945"/>
        <dbReference type="ChEBI" id="CHEBI:91000"/>
        <dbReference type="ChEBI" id="CHEBI:91001"/>
    </reaction>
    <physiologicalReaction direction="left-to-right" evidence="21">
        <dbReference type="Rhea" id="RHEA:49245"/>
    </physiologicalReaction>
</comment>
<evidence type="ECO:0000256" key="22">
    <source>
        <dbReference type="RuleBase" id="RU000363"/>
    </source>
</evidence>
<evidence type="ECO:0000256" key="1">
    <source>
        <dbReference type="ARBA" id="ARBA00006484"/>
    </source>
</evidence>
<dbReference type="InterPro" id="IPR020904">
    <property type="entry name" value="Sc_DH/Rdtase_CS"/>
</dbReference>
<dbReference type="PRINTS" id="PR00080">
    <property type="entry name" value="SDRFAMILY"/>
</dbReference>
<dbReference type="PANTHER" id="PTHR44229:SF4">
    <property type="entry name" value="15-HYDROXYPROSTAGLANDIN DEHYDROGENASE [NAD(+)]"/>
    <property type="match status" value="1"/>
</dbReference>
<evidence type="ECO:0000256" key="14">
    <source>
        <dbReference type="ARBA" id="ARBA00048170"/>
    </source>
</evidence>
<sequence>MSVAPVAIVTGGAQGLGAAICVELLKQGYKVCIADIQQYKGKYFTHQQEEEFGAENVIFSACDVTKEADYISTFDLTLKTFDRVDVLINNAGIVLEQDPETLFSVNLLGPMIGCQTAIKYMGKSHGGKGGMVINMSSILGFVPFSAAPAYVASKHGLIGLTRSFGLPYHLEKDGIIFAALCPSFTDTDLLKSISTNSLVPGLDYSNHKDIMSPEYMAQGVLKLLEDRINGSILMISKNLGTKYIGFQEEFKNVPLE</sequence>
<evidence type="ECO:0000313" key="24">
    <source>
        <dbReference type="Proteomes" id="UP001054837"/>
    </source>
</evidence>
<evidence type="ECO:0000256" key="5">
    <source>
        <dbReference type="ARBA" id="ARBA00040276"/>
    </source>
</evidence>
<dbReference type="Pfam" id="PF00106">
    <property type="entry name" value="adh_short"/>
    <property type="match status" value="1"/>
</dbReference>
<comment type="catalytic activity">
    <reaction evidence="9">
        <text>prostaglandin E1 + NAD(+) = 15-oxoprostaglandin E1 + NADH + H(+)</text>
        <dbReference type="Rhea" id="RHEA:16477"/>
        <dbReference type="ChEBI" id="CHEBI:15378"/>
        <dbReference type="ChEBI" id="CHEBI:57397"/>
        <dbReference type="ChEBI" id="CHEBI:57401"/>
        <dbReference type="ChEBI" id="CHEBI:57540"/>
        <dbReference type="ChEBI" id="CHEBI:57945"/>
    </reaction>
    <physiologicalReaction direction="left-to-right" evidence="9">
        <dbReference type="Rhea" id="RHEA:16478"/>
    </physiologicalReaction>
</comment>
<dbReference type="AlphaFoldDB" id="A0AAV4TPF8"/>
<evidence type="ECO:0000313" key="23">
    <source>
        <dbReference type="EMBL" id="GIY47624.1"/>
    </source>
</evidence>
<evidence type="ECO:0000256" key="13">
    <source>
        <dbReference type="ARBA" id="ARBA00048144"/>
    </source>
</evidence>
<evidence type="ECO:0000256" key="12">
    <source>
        <dbReference type="ARBA" id="ARBA00048140"/>
    </source>
</evidence>
<comment type="catalytic activity">
    <reaction evidence="13">
        <text>(11R)-hydroxy-(5Z,8Z,12E,14Z)-eicosatetraenoate + NAD(+) = 11-oxo-(5Z,8Z,12E,14Z)-eicosatetraenoate + NADH + H(+)</text>
        <dbReference type="Rhea" id="RHEA:48640"/>
        <dbReference type="ChEBI" id="CHEBI:15378"/>
        <dbReference type="ChEBI" id="CHEBI:57540"/>
        <dbReference type="ChEBI" id="CHEBI:57945"/>
        <dbReference type="ChEBI" id="CHEBI:78836"/>
        <dbReference type="ChEBI" id="CHEBI:90697"/>
    </reaction>
    <physiologicalReaction direction="left-to-right" evidence="13">
        <dbReference type="Rhea" id="RHEA:48641"/>
    </physiologicalReaction>
</comment>
<dbReference type="EMBL" id="BPLQ01009972">
    <property type="protein sequence ID" value="GIY47624.1"/>
    <property type="molecule type" value="Genomic_DNA"/>
</dbReference>
<dbReference type="Gene3D" id="3.40.50.720">
    <property type="entry name" value="NAD(P)-binding Rossmann-like Domain"/>
    <property type="match status" value="1"/>
</dbReference>
<comment type="catalytic activity">
    <reaction evidence="19">
        <text>resolvin D2 + NAD(+) = 16-oxoresolvin D2 + NADH + H(+)</text>
        <dbReference type="Rhea" id="RHEA:53588"/>
        <dbReference type="ChEBI" id="CHEBI:15378"/>
        <dbReference type="ChEBI" id="CHEBI:57540"/>
        <dbReference type="ChEBI" id="CHEBI:57945"/>
        <dbReference type="ChEBI" id="CHEBI:133367"/>
        <dbReference type="ChEBI" id="CHEBI:137498"/>
    </reaction>
    <physiologicalReaction direction="left-to-right" evidence="19">
        <dbReference type="Rhea" id="RHEA:53589"/>
    </physiologicalReaction>
</comment>
<dbReference type="EC" id="1.1.1.141" evidence="3"/>
<evidence type="ECO:0000256" key="10">
    <source>
        <dbReference type="ARBA" id="ARBA00047672"/>
    </source>
</evidence>
<comment type="catalytic activity">
    <reaction evidence="16">
        <text>lipoxin A4 + NAD(+) = 15-oxo-(5S,6R)-dihydroxy-(7E,9E,11Z,13E)-eicosatetraenoate + NADH + H(+)</text>
        <dbReference type="Rhea" id="RHEA:41572"/>
        <dbReference type="ChEBI" id="CHEBI:15378"/>
        <dbReference type="ChEBI" id="CHEBI:57540"/>
        <dbReference type="ChEBI" id="CHEBI:57945"/>
        <dbReference type="ChEBI" id="CHEBI:67026"/>
        <dbReference type="ChEBI" id="CHEBI:78311"/>
    </reaction>
    <physiologicalReaction direction="left-to-right" evidence="16">
        <dbReference type="Rhea" id="RHEA:41573"/>
    </physiologicalReaction>
</comment>
<evidence type="ECO:0000256" key="3">
    <source>
        <dbReference type="ARBA" id="ARBA00038968"/>
    </source>
</evidence>
<protein>
    <recommendedName>
        <fullName evidence="5">15-hydroxyprostaglandin dehydrogenase [NAD(+)]</fullName>
        <ecNumber evidence="3">1.1.1.141</ecNumber>
        <ecNumber evidence="4">1.1.1.232</ecNumber>
    </recommendedName>
    <alternativeName>
        <fullName evidence="7">Eicosanoid/docosanoid dehydrogenase [NAD(+)]</fullName>
    </alternativeName>
    <alternativeName>
        <fullName evidence="6">Prostaglandin dehydrogenase 1</fullName>
    </alternativeName>
</protein>
<dbReference type="GO" id="GO:0005737">
    <property type="term" value="C:cytoplasm"/>
    <property type="evidence" value="ECO:0007669"/>
    <property type="project" value="TreeGrafter"/>
</dbReference>
<evidence type="ECO:0000256" key="2">
    <source>
        <dbReference type="ARBA" id="ARBA00023002"/>
    </source>
</evidence>
<keyword evidence="24" id="KW-1185">Reference proteome</keyword>
<name>A0AAV4TPF8_9ARAC</name>
<comment type="catalytic activity">
    <reaction evidence="12">
        <text>15-oxo-(5S,6R)-dihydroxy-(7E,9E,11Z)-eicosatrienoate + NADH + H(+) = (5S,6R,15S)-trihydroxy-(7E,9E,11Z)-eicosatrienoate + NAD(+)</text>
        <dbReference type="Rhea" id="RHEA:41596"/>
        <dbReference type="ChEBI" id="CHEBI:15378"/>
        <dbReference type="ChEBI" id="CHEBI:57540"/>
        <dbReference type="ChEBI" id="CHEBI:57945"/>
        <dbReference type="ChEBI" id="CHEBI:78325"/>
        <dbReference type="ChEBI" id="CHEBI:78329"/>
    </reaction>
    <physiologicalReaction direction="left-to-right" evidence="12">
        <dbReference type="Rhea" id="RHEA:41597"/>
    </physiologicalReaction>
</comment>
<organism evidence="23 24">
    <name type="scientific">Caerostris darwini</name>
    <dbReference type="NCBI Taxonomy" id="1538125"/>
    <lineage>
        <taxon>Eukaryota</taxon>
        <taxon>Metazoa</taxon>
        <taxon>Ecdysozoa</taxon>
        <taxon>Arthropoda</taxon>
        <taxon>Chelicerata</taxon>
        <taxon>Arachnida</taxon>
        <taxon>Araneae</taxon>
        <taxon>Araneomorphae</taxon>
        <taxon>Entelegynae</taxon>
        <taxon>Araneoidea</taxon>
        <taxon>Araneidae</taxon>
        <taxon>Caerostris</taxon>
    </lineage>
</organism>
<comment type="catalytic activity">
    <reaction evidence="10">
        <text>resolvin D1 + NAD(+) = 8-oxoresolvin D1 + NADH + H(+)</text>
        <dbReference type="Rhea" id="RHEA:50124"/>
        <dbReference type="ChEBI" id="CHEBI:15378"/>
        <dbReference type="ChEBI" id="CHEBI:57540"/>
        <dbReference type="ChEBI" id="CHEBI:57945"/>
        <dbReference type="ChEBI" id="CHEBI:132079"/>
        <dbReference type="ChEBI" id="CHEBI:132080"/>
    </reaction>
    <physiologicalReaction direction="left-to-right" evidence="10">
        <dbReference type="Rhea" id="RHEA:50125"/>
    </physiologicalReaction>
</comment>
<gene>
    <name evidence="23" type="primary">HPGD</name>
    <name evidence="23" type="ORF">CDAR_258351</name>
</gene>
<evidence type="ECO:0000256" key="11">
    <source>
        <dbReference type="ARBA" id="ARBA00048008"/>
    </source>
</evidence>
<evidence type="ECO:0000256" key="15">
    <source>
        <dbReference type="ARBA" id="ARBA00048393"/>
    </source>
</evidence>
<accession>A0AAV4TPF8</accession>
<comment type="catalytic activity">
    <reaction evidence="20">
        <text>(15S)-hydroxy-(5Z,8Z,11Z,13E)-eicosatetraenoate + NAD(+) = 15-oxo-(5Z,8Z,11Z,13E)-eicosatetraenoate + NADH + H(+)</text>
        <dbReference type="Rhea" id="RHEA:23260"/>
        <dbReference type="ChEBI" id="CHEBI:15378"/>
        <dbReference type="ChEBI" id="CHEBI:57409"/>
        <dbReference type="ChEBI" id="CHEBI:57410"/>
        <dbReference type="ChEBI" id="CHEBI:57540"/>
        <dbReference type="ChEBI" id="CHEBI:57945"/>
        <dbReference type="EC" id="1.1.1.232"/>
    </reaction>
    <physiologicalReaction direction="left-to-right" evidence="20">
        <dbReference type="Rhea" id="RHEA:23261"/>
    </physiologicalReaction>
</comment>
<comment type="catalytic activity">
    <reaction evidence="15">
        <text>resolvin D2 + NAD(+) = 7-oxoresolvin D2 + NADH + H(+)</text>
        <dbReference type="Rhea" id="RHEA:53584"/>
        <dbReference type="ChEBI" id="CHEBI:15378"/>
        <dbReference type="ChEBI" id="CHEBI:57540"/>
        <dbReference type="ChEBI" id="CHEBI:57945"/>
        <dbReference type="ChEBI" id="CHEBI:133367"/>
        <dbReference type="ChEBI" id="CHEBI:137497"/>
    </reaction>
    <physiologicalReaction direction="left-to-right" evidence="15">
        <dbReference type="Rhea" id="RHEA:53585"/>
    </physiologicalReaction>
</comment>
<evidence type="ECO:0000256" key="8">
    <source>
        <dbReference type="ARBA" id="ARBA00045705"/>
    </source>
</evidence>
<comment type="catalytic activity">
    <reaction evidence="17">
        <text>prostaglandin A1 + NAD(+) = 15-oxo-prostaglandin A1 + NADH + H(+)</text>
        <dbReference type="Rhea" id="RHEA:41263"/>
        <dbReference type="ChEBI" id="CHEBI:15378"/>
        <dbReference type="ChEBI" id="CHEBI:57398"/>
        <dbReference type="ChEBI" id="CHEBI:57540"/>
        <dbReference type="ChEBI" id="CHEBI:57945"/>
        <dbReference type="ChEBI" id="CHEBI:85072"/>
    </reaction>
    <physiologicalReaction direction="left-to-right" evidence="17">
        <dbReference type="Rhea" id="RHEA:41264"/>
    </physiologicalReaction>
</comment>
<evidence type="ECO:0000256" key="17">
    <source>
        <dbReference type="ARBA" id="ARBA00048611"/>
    </source>
</evidence>
<evidence type="ECO:0000256" key="6">
    <source>
        <dbReference type="ARBA" id="ARBA00041812"/>
    </source>
</evidence>
<reference evidence="23 24" key="1">
    <citation type="submission" date="2021-06" db="EMBL/GenBank/DDBJ databases">
        <title>Caerostris darwini draft genome.</title>
        <authorList>
            <person name="Kono N."/>
            <person name="Arakawa K."/>
        </authorList>
    </citation>
    <scope>NUCLEOTIDE SEQUENCE [LARGE SCALE GENOMIC DNA]</scope>
</reference>
<dbReference type="EC" id="1.1.1.232" evidence="4"/>
<evidence type="ECO:0000256" key="18">
    <source>
        <dbReference type="ARBA" id="ARBA00048739"/>
    </source>
</evidence>
<dbReference type="PROSITE" id="PS00061">
    <property type="entry name" value="ADH_SHORT"/>
    <property type="match status" value="1"/>
</dbReference>
<dbReference type="PRINTS" id="PR00081">
    <property type="entry name" value="GDHRDH"/>
</dbReference>
<dbReference type="SUPFAM" id="SSF51735">
    <property type="entry name" value="NAD(P)-binding Rossmann-fold domains"/>
    <property type="match status" value="1"/>
</dbReference>
<evidence type="ECO:0000256" key="19">
    <source>
        <dbReference type="ARBA" id="ARBA00048921"/>
    </source>
</evidence>
<keyword evidence="2" id="KW-0560">Oxidoreductase</keyword>
<dbReference type="InterPro" id="IPR002347">
    <property type="entry name" value="SDR_fam"/>
</dbReference>
<evidence type="ECO:0000256" key="21">
    <source>
        <dbReference type="ARBA" id="ARBA00049188"/>
    </source>
</evidence>
<comment type="catalytic activity">
    <reaction evidence="14">
        <text>resolvin D1 + NAD(+) = 17-oxoresolvin D1 + NADH + H(+)</text>
        <dbReference type="Rhea" id="RHEA:50128"/>
        <dbReference type="ChEBI" id="CHEBI:15378"/>
        <dbReference type="ChEBI" id="CHEBI:57540"/>
        <dbReference type="ChEBI" id="CHEBI:57945"/>
        <dbReference type="ChEBI" id="CHEBI:132079"/>
        <dbReference type="ChEBI" id="CHEBI:132081"/>
    </reaction>
    <physiologicalReaction direction="left-to-right" evidence="14">
        <dbReference type="Rhea" id="RHEA:50129"/>
    </physiologicalReaction>
</comment>
<evidence type="ECO:0000256" key="20">
    <source>
        <dbReference type="ARBA" id="ARBA00049151"/>
    </source>
</evidence>
<evidence type="ECO:0000256" key="4">
    <source>
        <dbReference type="ARBA" id="ARBA00039060"/>
    </source>
</evidence>
<evidence type="ECO:0000256" key="16">
    <source>
        <dbReference type="ARBA" id="ARBA00048535"/>
    </source>
</evidence>
<dbReference type="PANTHER" id="PTHR44229">
    <property type="entry name" value="15-HYDROXYPROSTAGLANDIN DEHYDROGENASE [NAD(+)]"/>
    <property type="match status" value="1"/>
</dbReference>
<dbReference type="Proteomes" id="UP001054837">
    <property type="component" value="Unassembled WGS sequence"/>
</dbReference>
<comment type="catalytic activity">
    <reaction evidence="18">
        <text>prostaglandin E2 + NAD(+) = 15-oxoprostaglandin E2 + NADH + H(+)</text>
        <dbReference type="Rhea" id="RHEA:11876"/>
        <dbReference type="ChEBI" id="CHEBI:15378"/>
        <dbReference type="ChEBI" id="CHEBI:57400"/>
        <dbReference type="ChEBI" id="CHEBI:57540"/>
        <dbReference type="ChEBI" id="CHEBI:57945"/>
        <dbReference type="ChEBI" id="CHEBI:606564"/>
        <dbReference type="EC" id="1.1.1.141"/>
    </reaction>
    <physiologicalReaction direction="left-to-right" evidence="18">
        <dbReference type="Rhea" id="RHEA:11877"/>
    </physiologicalReaction>
</comment>
<comment type="similarity">
    <text evidence="1 22">Belongs to the short-chain dehydrogenases/reductases (SDR) family.</text>
</comment>